<feature type="region of interest" description="Disordered" evidence="1">
    <location>
        <begin position="428"/>
        <end position="456"/>
    </location>
</feature>
<feature type="compositionally biased region" description="Low complexity" evidence="1">
    <location>
        <begin position="812"/>
        <end position="821"/>
    </location>
</feature>
<feature type="compositionally biased region" description="Basic and acidic residues" evidence="1">
    <location>
        <begin position="1074"/>
        <end position="1104"/>
    </location>
</feature>
<feature type="compositionally biased region" description="Basic and acidic residues" evidence="1">
    <location>
        <begin position="428"/>
        <end position="443"/>
    </location>
</feature>
<keyword evidence="3" id="KW-1185">Reference proteome</keyword>
<gene>
    <name evidence="2" type="ORF">KUTeg_019153</name>
</gene>
<feature type="compositionally biased region" description="Polar residues" evidence="1">
    <location>
        <begin position="855"/>
        <end position="864"/>
    </location>
</feature>
<feature type="compositionally biased region" description="Polar residues" evidence="1">
    <location>
        <begin position="917"/>
        <end position="939"/>
    </location>
</feature>
<sequence length="1134" mass="126959">MSRGRVCFVCGSLGAEATLHTKPHDKSPYFPFLEHHDPPKGSRLPGNDGIVDSCRVCYAFLTQQWETYERSRTPAIKRLYWLKRMDNGHFTGAEMRLQGEYIAQVMGLQYQPGVFEGGQSPNASREGGSPNYQDEREVSTYNKDKPVYSSQVENKPYRQEARIPQVNSLYANVPAVTVPVSLSQRQVQRNFSDGALDLSVSKKSGSTTKSSSQDCDAFICYICAKEHDVTKSKLVNSCLQPTKEPYFPILEKIPMPPHALPLTSTGQARVCVTCKNSLYQQWQAYEMSGIPIQHRTYKLHEDISHVSRHSENRQSNDISSELGNQSSNIQHVCYICGHLNLEDNVRLLYTVPPKDPAFGTLFFPFVRDLRRPHGAQPLKSDGTVLVCKSCYGGIYQQWQAQELSGIPLQHRQYSLSFLRKKVNENAENPAKEKIEVNVRENDRSPPSSSSSDVSQPLNIQISENGESASHMNSSGSQGLLAIAAPSSESNPAGNSGFITRRGSGDSRVNVTTVPVPHPLQQATVLPKRICFLCGEESLVTKAHILCSYPPRHETKGSNSQVVPFFPFLANRDSAPGAEPMSDDGTVISCNFCFSSLLRQWNEQEESKNPENNRWLRKYAEPDFVCFVCAKNIKRKNVRPLELKNFPFLREHKFPPSALLLDGGEHVAACKSCTYSLMHQFNEFERMGVPKEMRKYNWMQSGHVDDENSKDNQEEDSNSNKAYMLNVDEDNNSVADDGLPPGSKPPPLTMISPAASKLSRNTATVPPLNQVSPSNGVNSVAASSALNASRTSSFAAALRKLAQAKDPAEESSVKQTGSSSTSPRATTPKRGPPPPLVYTTQSSTSSLTSPPVVTIAPTQSHSSMVSGDMRQGIDRAHSVQSSVSSAYDQPLALKQERIERPQSTHSNCRDDDRLSVKDLQSSRSSRLTPHSGQRSSSPTSGLRDEAVVRGFQPYRPGDDVRHSLPPTYGLDPTAYPYPAFLPPHPFPHPAFRFDDPLLLERYRMMQPHYLPLAHPGLLPPTGIHPFLAGGRYPAELLHQQLPFVSQASTLPDQIAAVLTERQRFEEERLREFEREREKDREAILLREKEKARDREKEYDKERSREQYQQQHSIEHRTEKKIDHTVDRENHKERTQ</sequence>
<feature type="region of interest" description="Disordered" evidence="1">
    <location>
        <begin position="113"/>
        <end position="153"/>
    </location>
</feature>
<feature type="compositionally biased region" description="Basic and acidic residues" evidence="1">
    <location>
        <begin position="1111"/>
        <end position="1134"/>
    </location>
</feature>
<dbReference type="EMBL" id="JARBDR010000917">
    <property type="protein sequence ID" value="KAJ8302757.1"/>
    <property type="molecule type" value="Genomic_DNA"/>
</dbReference>
<feature type="region of interest" description="Disordered" evidence="1">
    <location>
        <begin position="894"/>
        <end position="944"/>
    </location>
</feature>
<comment type="caution">
    <text evidence="2">The sequence shown here is derived from an EMBL/GenBank/DDBJ whole genome shotgun (WGS) entry which is preliminary data.</text>
</comment>
<accession>A0ABQ9EGQ0</accession>
<protein>
    <recommendedName>
        <fullName evidence="4">Genetic suppressor element 1</fullName>
    </recommendedName>
</protein>
<feature type="region of interest" description="Disordered" evidence="1">
    <location>
        <begin position="1074"/>
        <end position="1134"/>
    </location>
</feature>
<evidence type="ECO:0000256" key="1">
    <source>
        <dbReference type="SAM" id="MobiDB-lite"/>
    </source>
</evidence>
<dbReference type="PANTHER" id="PTHR40240:SF1">
    <property type="entry name" value="PLEXUS, ISOFORM A"/>
    <property type="match status" value="1"/>
</dbReference>
<feature type="compositionally biased region" description="Basic and acidic residues" evidence="1">
    <location>
        <begin position="133"/>
        <end position="146"/>
    </location>
</feature>
<feature type="region of interest" description="Disordered" evidence="1">
    <location>
        <begin position="729"/>
        <end position="751"/>
    </location>
</feature>
<name>A0ABQ9EGQ0_TEGGR</name>
<feature type="compositionally biased region" description="Basic and acidic residues" evidence="1">
    <location>
        <begin position="894"/>
        <end position="915"/>
    </location>
</feature>
<evidence type="ECO:0000313" key="3">
    <source>
        <dbReference type="Proteomes" id="UP001217089"/>
    </source>
</evidence>
<evidence type="ECO:0000313" key="2">
    <source>
        <dbReference type="EMBL" id="KAJ8302757.1"/>
    </source>
</evidence>
<feature type="region of interest" description="Disordered" evidence="1">
    <location>
        <begin position="802"/>
        <end position="868"/>
    </location>
</feature>
<dbReference type="PANTHER" id="PTHR40240">
    <property type="entry name" value="PLEXUS, ISOFORM A"/>
    <property type="match status" value="1"/>
</dbReference>
<organism evidence="2 3">
    <name type="scientific">Tegillarca granosa</name>
    <name type="common">Malaysian cockle</name>
    <name type="synonym">Anadara granosa</name>
    <dbReference type="NCBI Taxonomy" id="220873"/>
    <lineage>
        <taxon>Eukaryota</taxon>
        <taxon>Metazoa</taxon>
        <taxon>Spiralia</taxon>
        <taxon>Lophotrochozoa</taxon>
        <taxon>Mollusca</taxon>
        <taxon>Bivalvia</taxon>
        <taxon>Autobranchia</taxon>
        <taxon>Pteriomorphia</taxon>
        <taxon>Arcoida</taxon>
        <taxon>Arcoidea</taxon>
        <taxon>Arcidae</taxon>
        <taxon>Tegillarca</taxon>
    </lineage>
</organism>
<evidence type="ECO:0008006" key="4">
    <source>
        <dbReference type="Google" id="ProtNLM"/>
    </source>
</evidence>
<feature type="compositionally biased region" description="Low complexity" evidence="1">
    <location>
        <begin position="838"/>
        <end position="853"/>
    </location>
</feature>
<proteinExistence type="predicted"/>
<dbReference type="Proteomes" id="UP001217089">
    <property type="component" value="Unassembled WGS sequence"/>
</dbReference>
<reference evidence="2 3" key="1">
    <citation type="submission" date="2022-12" db="EMBL/GenBank/DDBJ databases">
        <title>Chromosome-level genome of Tegillarca granosa.</title>
        <authorList>
            <person name="Kim J."/>
        </authorList>
    </citation>
    <scope>NUCLEOTIDE SEQUENCE [LARGE SCALE GENOMIC DNA]</scope>
    <source>
        <strain evidence="2">Teg-2019</strain>
        <tissue evidence="2">Adductor muscle</tissue>
    </source>
</reference>